<comment type="similarity">
    <text evidence="1 3">Belongs to the HMG-CoA reductase family.</text>
</comment>
<evidence type="ECO:0000256" key="3">
    <source>
        <dbReference type="RuleBase" id="RU361219"/>
    </source>
</evidence>
<proteinExistence type="inferred from homology"/>
<evidence type="ECO:0000256" key="1">
    <source>
        <dbReference type="ARBA" id="ARBA00007661"/>
    </source>
</evidence>
<keyword evidence="3" id="KW-0520">NAD</keyword>
<reference evidence="5 6" key="1">
    <citation type="journal article" date="2020" name="J. Bacteriol.">
        <title>Aerococcus urinae Isolated from Women with Lower Urinary Tract Symptoms: In Vitro Aggregation and Genome Analysis.</title>
        <authorList>
            <person name="Hilt E.E."/>
            <person name="Putonti C."/>
            <person name="Thomas-White K."/>
            <person name="Lewis A.L."/>
            <person name="Visick K.L."/>
            <person name="Gilbert N.M."/>
            <person name="Wolfe A.J."/>
        </authorList>
    </citation>
    <scope>NUCLEOTIDE SEQUENCE [LARGE SCALE GENOMIC DNA]</scope>
    <source>
        <strain evidence="5 6">UMB1016</strain>
    </source>
</reference>
<dbReference type="Pfam" id="PF00368">
    <property type="entry name" value="HMG-CoA_red"/>
    <property type="match status" value="1"/>
</dbReference>
<dbReference type="Gene3D" id="3.90.770.10">
    <property type="entry name" value="3-hydroxy-3-methylglutaryl-coenzyme A Reductase, Chain A, domain 2"/>
    <property type="match status" value="2"/>
</dbReference>
<dbReference type="EMBL" id="CP145132">
    <property type="protein sequence ID" value="WWC55172.1"/>
    <property type="molecule type" value="Genomic_DNA"/>
</dbReference>
<dbReference type="InterPro" id="IPR009023">
    <property type="entry name" value="HMG_CoA_Rdtase_NAD(P)-bd_sf"/>
</dbReference>
<name>A0A1E9PSI5_9LACT</name>
<comment type="catalytic activity">
    <reaction evidence="3">
        <text>(R)-mevalonate + 2 NAD(+) + CoA = (3S)-3-hydroxy-3-methylglutaryl-CoA + 2 NADH + 2 H(+)</text>
        <dbReference type="Rhea" id="RHEA:14833"/>
        <dbReference type="ChEBI" id="CHEBI:15378"/>
        <dbReference type="ChEBI" id="CHEBI:36464"/>
        <dbReference type="ChEBI" id="CHEBI:43074"/>
        <dbReference type="ChEBI" id="CHEBI:57287"/>
        <dbReference type="ChEBI" id="CHEBI:57540"/>
        <dbReference type="ChEBI" id="CHEBI:57945"/>
        <dbReference type="EC" id="1.1.1.88"/>
    </reaction>
</comment>
<keyword evidence="6" id="KW-1185">Reference proteome</keyword>
<dbReference type="AlphaFoldDB" id="A0A1E9PSI5"/>
<evidence type="ECO:0000313" key="4">
    <source>
        <dbReference type="EMBL" id="MCY3086911.1"/>
    </source>
</evidence>
<dbReference type="Proteomes" id="UP000250354">
    <property type="component" value="Chromosome"/>
</dbReference>
<dbReference type="InterPro" id="IPR002202">
    <property type="entry name" value="HMG_CoA_Rdtase"/>
</dbReference>
<dbReference type="PROSITE" id="PS50065">
    <property type="entry name" value="HMG_COA_REDUCTASE_4"/>
    <property type="match status" value="1"/>
</dbReference>
<organism evidence="4 7">
    <name type="scientific">Aerococcus mictus</name>
    <dbReference type="NCBI Taxonomy" id="2976810"/>
    <lineage>
        <taxon>Bacteria</taxon>
        <taxon>Bacillati</taxon>
        <taxon>Bacillota</taxon>
        <taxon>Bacilli</taxon>
        <taxon>Lactobacillales</taxon>
        <taxon>Aerococcaceae</taxon>
        <taxon>Aerococcus</taxon>
    </lineage>
</organism>
<evidence type="ECO:0000256" key="2">
    <source>
        <dbReference type="ARBA" id="ARBA00023002"/>
    </source>
</evidence>
<dbReference type="SUPFAM" id="SSF56542">
    <property type="entry name" value="Substrate-binding domain of HMG-CoA reductase"/>
    <property type="match status" value="1"/>
</dbReference>
<reference evidence="4" key="2">
    <citation type="submission" date="2022-09" db="EMBL/GenBank/DDBJ databases">
        <title>Aerococcus urinae taxonomy study.</title>
        <authorList>
            <person name="Christensen J."/>
            <person name="Senneby E."/>
        </authorList>
    </citation>
    <scope>NUCLEOTIDE SEQUENCE</scope>
    <source>
        <strain evidence="4">LUND-41-B12</strain>
    </source>
</reference>
<accession>A0A9Q4H4U1</accession>
<keyword evidence="2 3" id="KW-0560">Oxidoreductase</keyword>
<dbReference type="CDD" id="cd00644">
    <property type="entry name" value="HMG-CoA_reductase_classII"/>
    <property type="match status" value="1"/>
</dbReference>
<protein>
    <recommendedName>
        <fullName evidence="3">3-hydroxy-3-methylglutaryl coenzyme A reductase</fullName>
        <shortName evidence="3">HMG-CoA reductase</shortName>
        <ecNumber evidence="3">1.1.1.88</ecNumber>
    </recommendedName>
</protein>
<dbReference type="EC" id="1.1.1.88" evidence="3"/>
<dbReference type="Gene3D" id="1.10.8.660">
    <property type="match status" value="1"/>
</dbReference>
<evidence type="ECO:0000313" key="6">
    <source>
        <dbReference type="Proteomes" id="UP000250354"/>
    </source>
</evidence>
<dbReference type="Proteomes" id="UP001069047">
    <property type="component" value="Unassembled WGS sequence"/>
</dbReference>
<dbReference type="SUPFAM" id="SSF55035">
    <property type="entry name" value="NAD-binding domain of HMG-CoA reductase"/>
    <property type="match status" value="1"/>
</dbReference>
<comment type="pathway">
    <text evidence="3">Metabolic intermediate metabolism; (R)-mevalonate degradation; (S)-3-hydroxy-3-methylglutaryl-CoA from (R)-mevalonate: step 1/1.</text>
</comment>
<evidence type="ECO:0000313" key="7">
    <source>
        <dbReference type="Proteomes" id="UP001069047"/>
    </source>
</evidence>
<dbReference type="InterPro" id="IPR009029">
    <property type="entry name" value="HMG_CoA_Rdtase_sub-bd_dom_sf"/>
</dbReference>
<dbReference type="PANTHER" id="PTHR10572:SF24">
    <property type="entry name" value="3-HYDROXY-3-METHYLGLUTARYL-COENZYME A REDUCTASE"/>
    <property type="match status" value="1"/>
</dbReference>
<evidence type="ECO:0000313" key="5">
    <source>
        <dbReference type="EMBL" id="WWC55172.1"/>
    </source>
</evidence>
<dbReference type="PANTHER" id="PTHR10572">
    <property type="entry name" value="3-HYDROXY-3-METHYLGLUTARYL-COENZYME A REDUCTASE"/>
    <property type="match status" value="1"/>
</dbReference>
<dbReference type="GO" id="GO:0004420">
    <property type="term" value="F:hydroxymethylglutaryl-CoA reductase (NADPH) activity"/>
    <property type="evidence" value="ECO:0007669"/>
    <property type="project" value="InterPro"/>
</dbReference>
<reference evidence="5" key="3">
    <citation type="submission" date="2024-02" db="EMBL/GenBank/DDBJ databases">
        <authorList>
            <person name="Choi B."/>
        </authorList>
    </citation>
    <scope>NUCLEOTIDE SEQUENCE</scope>
    <source>
        <strain evidence="5">UMB1016</strain>
    </source>
</reference>
<sequence length="438" mass="47548">MTQVNLQGFYRLPLEERLARLNELHYISDAEKDYLKNNQGLALDLADNMVENLIGTYSLPLGLAMNFVINQKDYLIPMAIEEPSVIAAASYAAKMAKAGGGFHSEVLDRQMTGQMVFLGLDQASQADIWTTYIKDHQEELIQVANQAHPSLSRRGGGVRQLETAYYPSESEPFFVVYMTVDTQEAMGANMMNTMLEALASHIEALSQKDESLPRLEKLMAILSNLATQCLAKATCQIPIEALAKPGQDPKVVAKRISQASQLAQVDPYRATTHNKGIMNGVDALVLASGNDWRAVEAACHAYASQSGQYRGLAKWDYLEDQGLLAGEITLPLPLGSVGGSIKIHPAAKLVHHLLDQPSANDLMKIVAALGLAQNLAALRALVIEGIQAGHMSLQARSLAIAVGAQGDEVDQVSQALQKAKHMDRQNAKAILDGLRQSL</sequence>
<gene>
    <name evidence="5" type="ORF">DBT44_0002375</name>
    <name evidence="4" type="ORF">ODY61_02130</name>
</gene>
<accession>A0A1E9PSI5</accession>
<dbReference type="NCBIfam" id="TIGR00532">
    <property type="entry name" value="HMG_CoA_R_NAD"/>
    <property type="match status" value="1"/>
</dbReference>
<dbReference type="GO" id="GO:0140643">
    <property type="term" value="F:hydroxymethylglutaryl-CoA reductase (NADH) activity"/>
    <property type="evidence" value="ECO:0007669"/>
    <property type="project" value="UniProtKB-EC"/>
</dbReference>
<dbReference type="InterPro" id="IPR004553">
    <property type="entry name" value="HMG_CoA_Rdtase_bac-typ"/>
</dbReference>
<dbReference type="GO" id="GO:0015936">
    <property type="term" value="P:coenzyme A metabolic process"/>
    <property type="evidence" value="ECO:0007669"/>
    <property type="project" value="InterPro"/>
</dbReference>
<dbReference type="InterPro" id="IPR023074">
    <property type="entry name" value="HMG_CoA_Rdtase_cat_sf"/>
</dbReference>
<dbReference type="EMBL" id="JAOTMY010000001">
    <property type="protein sequence ID" value="MCY3086911.1"/>
    <property type="molecule type" value="Genomic_DNA"/>
</dbReference>